<accession>A0A1S7RKL3</accession>
<reference evidence="3" key="1">
    <citation type="submission" date="2016-01" db="EMBL/GenBank/DDBJ databases">
        <authorList>
            <person name="Regsiter A."/>
            <person name="william w."/>
        </authorList>
    </citation>
    <scope>NUCLEOTIDE SEQUENCE [LARGE SCALE GENOMIC DNA]</scope>
    <source>
        <strain evidence="3">CFBP 6623</strain>
    </source>
</reference>
<feature type="compositionally biased region" description="Basic and acidic residues" evidence="1">
    <location>
        <begin position="25"/>
        <end position="44"/>
    </location>
</feature>
<keyword evidence="3" id="KW-1185">Reference proteome</keyword>
<evidence type="ECO:0000313" key="2">
    <source>
        <dbReference type="EMBL" id="CUX53971.1"/>
    </source>
</evidence>
<proteinExistence type="predicted"/>
<feature type="region of interest" description="Disordered" evidence="1">
    <location>
        <begin position="346"/>
        <end position="369"/>
    </location>
</feature>
<dbReference type="EMBL" id="FBWK01000050">
    <property type="protein sequence ID" value="CUX53971.1"/>
    <property type="molecule type" value="Genomic_DNA"/>
</dbReference>
<feature type="compositionally biased region" description="Polar residues" evidence="1">
    <location>
        <begin position="46"/>
        <end position="56"/>
    </location>
</feature>
<protein>
    <submittedName>
        <fullName evidence="2">Uncharacterized protein</fullName>
    </submittedName>
</protein>
<dbReference type="RefSeq" id="WP_046801738.1">
    <property type="nucleotide sequence ID" value="NZ_LT009724.1"/>
</dbReference>
<sequence>MITPLQQTASIAVSDLMRSMVETIEERQREEQEKANGTKKDEAVKTQPQPDQSQRVANEKISAYLFGIMKPDPDAFASLVSRFSSALGVTQENDESSFSFARRLQDALTLTGSFEKADAQGKATTISLKSFGVSEAQVVDVLNNGANAKTDPMAALAARIAQTAGLTGKEEDFGVQMSDAIMAMRATLPKSVDDLEESTGLKELGVSAQQMIAAIANPFGDAARAVKDALNEQAQGTRFMTRETLKVIQRLEDIADPKTKEELQAERGEDRIGEVNDAEVKAEREQDIQSRDAQGKLEDVQELQDVVKEHTDAAAGEKTDGTEEQGPVDISSEIALISVLAATPDEEAAPAENDNAPAEADKAKTDATTTPADAEALLDAMAIVDDARNTILPISIDDNGLYELLKKKAA</sequence>
<feature type="region of interest" description="Disordered" evidence="1">
    <location>
        <begin position="261"/>
        <end position="300"/>
    </location>
</feature>
<evidence type="ECO:0000313" key="3">
    <source>
        <dbReference type="Proteomes" id="UP000191988"/>
    </source>
</evidence>
<gene>
    <name evidence="2" type="ORF">AGR3A_Lc140047</name>
</gene>
<name>A0A1S7RKL3_9HYPH</name>
<dbReference type="AlphaFoldDB" id="A0A1S7RKL3"/>
<feature type="region of interest" description="Disordered" evidence="1">
    <location>
        <begin position="25"/>
        <end position="56"/>
    </location>
</feature>
<dbReference type="STRING" id="1183432.AGR3A_Lc140047"/>
<organism evidence="2 3">
    <name type="scientific">Agrobacterium tomkonis CFBP 6623</name>
    <dbReference type="NCBI Taxonomy" id="1183432"/>
    <lineage>
        <taxon>Bacteria</taxon>
        <taxon>Pseudomonadati</taxon>
        <taxon>Pseudomonadota</taxon>
        <taxon>Alphaproteobacteria</taxon>
        <taxon>Hyphomicrobiales</taxon>
        <taxon>Rhizobiaceae</taxon>
        <taxon>Rhizobium/Agrobacterium group</taxon>
        <taxon>Agrobacterium</taxon>
        <taxon>Agrobacterium tumefaciens complex</taxon>
    </lineage>
</organism>
<dbReference type="Proteomes" id="UP000191988">
    <property type="component" value="Unassembled WGS sequence"/>
</dbReference>
<evidence type="ECO:0000256" key="1">
    <source>
        <dbReference type="SAM" id="MobiDB-lite"/>
    </source>
</evidence>